<accession>B9JQ26</accession>
<reference evidence="9 10" key="1">
    <citation type="journal article" date="2009" name="J. Bacteriol.">
        <title>Genome sequences of three Agrobacterium biovars help elucidate the evolution of multichromosome genomes in bacteria.</title>
        <authorList>
            <person name="Slater S.C."/>
            <person name="Goldman B.S."/>
            <person name="Goodner B."/>
            <person name="Setubal J.C."/>
            <person name="Farrand S.K."/>
            <person name="Nester E.W."/>
            <person name="Burr T.J."/>
            <person name="Banta L."/>
            <person name="Dickerman A.W."/>
            <person name="Paulsen I."/>
            <person name="Otten L."/>
            <person name="Suen G."/>
            <person name="Welch R."/>
            <person name="Almeida N.F."/>
            <person name="Arnold F."/>
            <person name="Burton O.T."/>
            <person name="Du Z."/>
            <person name="Ewing A."/>
            <person name="Godsy E."/>
            <person name="Heisel S."/>
            <person name="Houmiel K.L."/>
            <person name="Jhaveri J."/>
            <person name="Lu J."/>
            <person name="Miller N.M."/>
            <person name="Norton S."/>
            <person name="Chen Q."/>
            <person name="Phoolcharoen W."/>
            <person name="Ohlin V."/>
            <person name="Ondrusek D."/>
            <person name="Pride N."/>
            <person name="Stricklin S.L."/>
            <person name="Sun J."/>
            <person name="Wheeler C."/>
            <person name="Wilson L."/>
            <person name="Zhu H."/>
            <person name="Wood D.W."/>
        </authorList>
    </citation>
    <scope>NUCLEOTIDE SEQUENCE [LARGE SCALE GENOMIC DNA]</scope>
    <source>
        <strain evidence="10">K84 / ATCC BAA-868</strain>
        <plasmid evidence="9 10">pAtK84c</plasmid>
    </source>
</reference>
<protein>
    <submittedName>
        <fullName evidence="9">Oxidoreductase</fullName>
    </submittedName>
</protein>
<feature type="binding site" evidence="5">
    <location>
        <position position="168"/>
    </location>
    <ligand>
        <name>FAD</name>
        <dbReference type="ChEBI" id="CHEBI:57692"/>
    </ligand>
</feature>
<sequence>MRTAARARLPHYPASRIEQMTPPVFSRFARGDRLNTLEAALYHGKVGRRQFMQLAMAAGASLTAARTMAQDGGDAAITQLYNAHNLKKAYDYIVVGSGSGGAVVAGRLATETDAEVLLLEAGSTDQLNAVLNPGLWPTNIRSERDWGYTADPADSVNGRALILPMGKVVGGGSSVNAMVWARGHRNDFDFWASETGDDSWSYASVLEIYKRIEDWQGKPDTKRRGDGGRLWIEPARDPNPIAPAFLSAAESVGIPTFEDMNGEMMEGAGGAAIANLRIRDGRRINLAHDYLYAALKRPNLTLLTGAEVLSLTVIGSRVTGLTFSRNGVTHAVEAKTRMLLSAGAINTPKLLMLSGIGDDTELSKHGIKTAVKLPGVGRNFQDHVLVAGCLWEYKVPLPSANNVAEATLFWKSDGSLDTPDLQPFQIEVPFASEVTSPQYNPPAGSWTIAPGLVRPKSRGRVYLSSADPRAMARIDARFMSDPADLKAILRGIELCREIGNSEAMKPFVKREIMPGALDKTAMANFARDAAGTYFHESCTCKMGRDELSVVDGRLSVRGVEGLSIADASVMPRVSTGNTMASTVIIGERMADILLG</sequence>
<dbReference type="KEGG" id="ara:Arad_12217"/>
<gene>
    <name evidence="9" type="ordered locus">Arad_12217</name>
</gene>
<dbReference type="GO" id="GO:0016614">
    <property type="term" value="F:oxidoreductase activity, acting on CH-OH group of donors"/>
    <property type="evidence" value="ECO:0007669"/>
    <property type="project" value="InterPro"/>
</dbReference>
<dbReference type="PIRSF" id="PIRSF000137">
    <property type="entry name" value="Alcohol_oxidase"/>
    <property type="match status" value="1"/>
</dbReference>
<dbReference type="PROSITE" id="PS00624">
    <property type="entry name" value="GMC_OXRED_2"/>
    <property type="match status" value="1"/>
</dbReference>
<name>B9JQ26_RHIR8</name>
<dbReference type="Proteomes" id="UP000001600">
    <property type="component" value="Plasmid pAtK84c"/>
</dbReference>
<dbReference type="SUPFAM" id="SSF54373">
    <property type="entry name" value="FAD-linked reductases, C-terminal domain"/>
    <property type="match status" value="1"/>
</dbReference>
<evidence type="ECO:0000256" key="2">
    <source>
        <dbReference type="ARBA" id="ARBA00010790"/>
    </source>
</evidence>
<dbReference type="InterPro" id="IPR007867">
    <property type="entry name" value="GMC_OxRtase_C"/>
</dbReference>
<dbReference type="PANTHER" id="PTHR11552:SF147">
    <property type="entry name" value="CHOLINE DEHYDROGENASE, MITOCHONDRIAL"/>
    <property type="match status" value="1"/>
</dbReference>
<dbReference type="InterPro" id="IPR036188">
    <property type="entry name" value="FAD/NAD-bd_sf"/>
</dbReference>
<geneLocation type="plasmid" evidence="9 10">
    <name>pAtK84c</name>
</geneLocation>
<feature type="binding site" evidence="5">
    <location>
        <position position="308"/>
    </location>
    <ligand>
        <name>FAD</name>
        <dbReference type="ChEBI" id="CHEBI:57692"/>
    </ligand>
</feature>
<evidence type="ECO:0000256" key="4">
    <source>
        <dbReference type="ARBA" id="ARBA00022827"/>
    </source>
</evidence>
<comment type="cofactor">
    <cofactor evidence="1 5">
        <name>FAD</name>
        <dbReference type="ChEBI" id="CHEBI:57692"/>
    </cofactor>
</comment>
<evidence type="ECO:0000313" key="10">
    <source>
        <dbReference type="Proteomes" id="UP000001600"/>
    </source>
</evidence>
<dbReference type="PANTHER" id="PTHR11552">
    <property type="entry name" value="GLUCOSE-METHANOL-CHOLINE GMC OXIDOREDUCTASE"/>
    <property type="match status" value="1"/>
</dbReference>
<feature type="domain" description="Glucose-methanol-choline oxidoreductase N-terminal" evidence="7">
    <location>
        <begin position="166"/>
        <end position="189"/>
    </location>
</feature>
<evidence type="ECO:0000313" key="9">
    <source>
        <dbReference type="EMBL" id="ACM31245.1"/>
    </source>
</evidence>
<dbReference type="Gene3D" id="3.30.560.10">
    <property type="entry name" value="Glucose Oxidase, domain 3"/>
    <property type="match status" value="1"/>
</dbReference>
<dbReference type="EMBL" id="CP000631">
    <property type="protein sequence ID" value="ACM31245.1"/>
    <property type="molecule type" value="Genomic_DNA"/>
</dbReference>
<dbReference type="PROSITE" id="PS00623">
    <property type="entry name" value="GMC_OXRED_1"/>
    <property type="match status" value="1"/>
</dbReference>
<dbReference type="GO" id="GO:0050660">
    <property type="term" value="F:flavin adenine dinucleotide binding"/>
    <property type="evidence" value="ECO:0007669"/>
    <property type="project" value="InterPro"/>
</dbReference>
<comment type="similarity">
    <text evidence="2 6">Belongs to the GMC oxidoreductase family.</text>
</comment>
<evidence type="ECO:0000259" key="8">
    <source>
        <dbReference type="PROSITE" id="PS00624"/>
    </source>
</evidence>
<feature type="binding site" evidence="5">
    <location>
        <begin position="176"/>
        <end position="179"/>
    </location>
    <ligand>
        <name>FAD</name>
        <dbReference type="ChEBI" id="CHEBI:57692"/>
    </ligand>
</feature>
<organism evidence="9 10">
    <name type="scientific">Rhizobium rhizogenes (strain K84 / ATCC BAA-868)</name>
    <name type="common">Agrobacterium radiobacter</name>
    <dbReference type="NCBI Taxonomy" id="311403"/>
    <lineage>
        <taxon>Bacteria</taxon>
        <taxon>Pseudomonadati</taxon>
        <taxon>Pseudomonadota</taxon>
        <taxon>Alphaproteobacteria</taxon>
        <taxon>Hyphomicrobiales</taxon>
        <taxon>Rhizobiaceae</taxon>
        <taxon>Rhizobium/Agrobacterium group</taxon>
        <taxon>Rhizobium</taxon>
    </lineage>
</organism>
<evidence type="ECO:0000256" key="6">
    <source>
        <dbReference type="RuleBase" id="RU003968"/>
    </source>
</evidence>
<feature type="binding site" evidence="5">
    <location>
        <position position="533"/>
    </location>
    <ligand>
        <name>substrate</name>
    </ligand>
</feature>
<dbReference type="Pfam" id="PF05199">
    <property type="entry name" value="GMC_oxred_C"/>
    <property type="match status" value="1"/>
</dbReference>
<keyword evidence="4 5" id="KW-0274">FAD</keyword>
<evidence type="ECO:0000256" key="1">
    <source>
        <dbReference type="ARBA" id="ARBA00001974"/>
    </source>
</evidence>
<dbReference type="InterPro" id="IPR012132">
    <property type="entry name" value="GMC_OxRdtase"/>
</dbReference>
<keyword evidence="3 6" id="KW-0285">Flavoprotein</keyword>
<evidence type="ECO:0000256" key="3">
    <source>
        <dbReference type="ARBA" id="ARBA00022630"/>
    </source>
</evidence>
<dbReference type="AlphaFoldDB" id="B9JQ26"/>
<dbReference type="Gene3D" id="3.50.50.60">
    <property type="entry name" value="FAD/NAD(P)-binding domain"/>
    <property type="match status" value="1"/>
</dbReference>
<proteinExistence type="inferred from homology"/>
<dbReference type="Pfam" id="PF00732">
    <property type="entry name" value="GMC_oxred_N"/>
    <property type="match status" value="1"/>
</dbReference>
<dbReference type="InterPro" id="IPR000172">
    <property type="entry name" value="GMC_OxRdtase_N"/>
</dbReference>
<feature type="domain" description="Glucose-methanol-choline oxidoreductase N-terminal" evidence="8">
    <location>
        <begin position="343"/>
        <end position="357"/>
    </location>
</feature>
<dbReference type="SUPFAM" id="SSF51905">
    <property type="entry name" value="FAD/NAD(P)-binding domain"/>
    <property type="match status" value="1"/>
</dbReference>
<evidence type="ECO:0000256" key="5">
    <source>
        <dbReference type="PIRSR" id="PIRSR000137-2"/>
    </source>
</evidence>
<dbReference type="HOGENOM" id="CLU_002865_7_1_5"/>
<evidence type="ECO:0000259" key="7">
    <source>
        <dbReference type="PROSITE" id="PS00623"/>
    </source>
</evidence>
<keyword evidence="9" id="KW-0614">Plasmid</keyword>